<dbReference type="SMART" id="SM00248">
    <property type="entry name" value="ANK"/>
    <property type="match status" value="4"/>
</dbReference>
<dbReference type="AlphaFoldDB" id="A0A345ZAV2"/>
<proteinExistence type="predicted"/>
<protein>
    <submittedName>
        <fullName evidence="3">Uncharacterized protein</fullName>
    </submittedName>
</protein>
<dbReference type="Proteomes" id="UP000254834">
    <property type="component" value="Chromosome"/>
</dbReference>
<organism evidence="3 4">
    <name type="scientific">Candidatus Chromulinivorax destructor</name>
    <dbReference type="NCBI Taxonomy" id="2066483"/>
    <lineage>
        <taxon>Bacteria</taxon>
        <taxon>Candidatus Babelota</taxon>
        <taxon>Candidatus Babeliae</taxon>
        <taxon>Candidatus Babeliales</taxon>
        <taxon>Candidatus Chromulinivoraceae</taxon>
        <taxon>Candidatus Chromulinivorax</taxon>
    </lineage>
</organism>
<dbReference type="Gene3D" id="1.25.40.20">
    <property type="entry name" value="Ankyrin repeat-containing domain"/>
    <property type="match status" value="2"/>
</dbReference>
<evidence type="ECO:0000256" key="2">
    <source>
        <dbReference type="ARBA" id="ARBA00023043"/>
    </source>
</evidence>
<gene>
    <name evidence="3" type="ORF">C0J27_01495</name>
</gene>
<reference evidence="3 4" key="1">
    <citation type="submission" date="2017-12" db="EMBL/GenBank/DDBJ databases">
        <title>Chromulinavorax destructans is a abundant pathogen of dominant heterotrophic picoflagllates.</title>
        <authorList>
            <person name="Deeg C.M."/>
            <person name="Zimmer M."/>
            <person name="Suttle C.A."/>
        </authorList>
    </citation>
    <scope>NUCLEOTIDE SEQUENCE [LARGE SCALE GENOMIC DNA]</scope>
    <source>
        <strain evidence="3 4">SeV1</strain>
    </source>
</reference>
<dbReference type="EMBL" id="CP025544">
    <property type="protein sequence ID" value="AXK60419.1"/>
    <property type="molecule type" value="Genomic_DNA"/>
</dbReference>
<evidence type="ECO:0000313" key="3">
    <source>
        <dbReference type="EMBL" id="AXK60419.1"/>
    </source>
</evidence>
<evidence type="ECO:0000313" key="4">
    <source>
        <dbReference type="Proteomes" id="UP000254834"/>
    </source>
</evidence>
<dbReference type="InterPro" id="IPR036770">
    <property type="entry name" value="Ankyrin_rpt-contain_sf"/>
</dbReference>
<name>A0A345ZAV2_9BACT</name>
<dbReference type="RefSeq" id="WP_115585434.1">
    <property type="nucleotide sequence ID" value="NZ_CP025544.1"/>
</dbReference>
<sequence>MYKTNITFFAFFLALTFHVKSSVNTSNVQYKDSTFFLLARNKAMIERMFLSGDVEKMNEALNENVDINCTDEHGNNALHIVAYQENFGLLNSLLNLQVNSSQINKDNFTYENIIHIHMFLTAKIKEDDIHSFNSQYGNHINGDNFTKNYHRYKNYVDKNKNTALHNAAYLCKRDLIDKFLKIGVNPSRKNNNNQTYKDLLKNIDDFLSFDKNKVKKALQANVWIDSFDKHGNTVLHLAAYKNTPFQEFENIYGGLAISINARNHSGLTQAMILEQNKRTGCIDITDEAYFKRIEEYNERLKMIEG</sequence>
<keyword evidence="2" id="KW-0040">ANK repeat</keyword>
<accession>A0A345ZAV2</accession>
<dbReference type="KEGG" id="cdes:C0J27_01495"/>
<keyword evidence="1" id="KW-0677">Repeat</keyword>
<evidence type="ECO:0000256" key="1">
    <source>
        <dbReference type="ARBA" id="ARBA00022737"/>
    </source>
</evidence>
<dbReference type="InterPro" id="IPR002110">
    <property type="entry name" value="Ankyrin_rpt"/>
</dbReference>
<dbReference type="SUPFAM" id="SSF48403">
    <property type="entry name" value="Ankyrin repeat"/>
    <property type="match status" value="1"/>
</dbReference>
<keyword evidence="4" id="KW-1185">Reference proteome</keyword>
<dbReference type="PANTHER" id="PTHR24198">
    <property type="entry name" value="ANKYRIN REPEAT AND PROTEIN KINASE DOMAIN-CONTAINING PROTEIN"/>
    <property type="match status" value="1"/>
</dbReference>
<dbReference type="PANTHER" id="PTHR24198:SF165">
    <property type="entry name" value="ANKYRIN REPEAT-CONTAINING PROTEIN-RELATED"/>
    <property type="match status" value="1"/>
</dbReference>